<proteinExistence type="predicted"/>
<evidence type="ECO:0000313" key="6">
    <source>
        <dbReference type="EMBL" id="VEU75900.1"/>
    </source>
</evidence>
<dbReference type="RefSeq" id="WP_036434104.1">
    <property type="nucleotide sequence ID" value="NZ_LR215039.1"/>
</dbReference>
<evidence type="ECO:0000256" key="4">
    <source>
        <dbReference type="SAM" id="Phobius"/>
    </source>
</evidence>
<dbReference type="PANTHER" id="PTHR42781">
    <property type="entry name" value="SPERMIDINE/PUTRESCINE IMPORT ATP-BINDING PROTEIN POTA"/>
    <property type="match status" value="1"/>
</dbReference>
<protein>
    <submittedName>
        <fullName evidence="6">ABC transporter ATPase</fullName>
        <ecNumber evidence="6">3.6.3.-</ecNumber>
    </submittedName>
</protein>
<keyword evidence="7" id="KW-1185">Reference proteome</keyword>
<dbReference type="KEGG" id="mcou:NCTC10179_00056"/>
<feature type="transmembrane region" description="Helical" evidence="4">
    <location>
        <begin position="601"/>
        <end position="626"/>
    </location>
</feature>
<dbReference type="Pfam" id="PF00005">
    <property type="entry name" value="ABC_tran"/>
    <property type="match status" value="1"/>
</dbReference>
<reference evidence="6 7" key="1">
    <citation type="submission" date="2019-01" db="EMBL/GenBank/DDBJ databases">
        <authorList>
            <consortium name="Pathogen Informatics"/>
        </authorList>
    </citation>
    <scope>NUCLEOTIDE SEQUENCE [LARGE SCALE GENOMIC DNA]</scope>
    <source>
        <strain evidence="6 7">NCTC10179</strain>
    </source>
</reference>
<keyword evidence="4" id="KW-0472">Membrane</keyword>
<dbReference type="PANTHER" id="PTHR42781:SF4">
    <property type="entry name" value="SPERMIDINE_PUTRESCINE IMPORT ATP-BINDING PROTEIN POTA"/>
    <property type="match status" value="1"/>
</dbReference>
<dbReference type="InterPro" id="IPR003439">
    <property type="entry name" value="ABC_transporter-like_ATP-bd"/>
</dbReference>
<dbReference type="SUPFAM" id="SSF52540">
    <property type="entry name" value="P-loop containing nucleoside triphosphate hydrolases"/>
    <property type="match status" value="1"/>
</dbReference>
<keyword evidence="1" id="KW-0813">Transport</keyword>
<sequence length="730" mass="84735">MIEIKNLYKKFGKKTVIENLDLSIESNCLFFIVGKSGTGKTTLLNTIAGFEKIDNGTINIFDENKQLINLDRTKFVDVVFQNFNLIGDLNVLDNLIFGLQILGISSSVDYIKKVCAEFNINEQLLKSKAKDLSGGEKQRVSIVRTFLRNSKFILFDEPTGNLDDKNTDIVFDTIASIKKDRTIVIVTHDIESAYKYGDYIYDLNKKVLTKNTTKNDLQSKQVFKSKNQYSRSWINKWKSNLLILKKDLKKRWLQFSIILLSFMLSLLFLGGSINLVNTSKIVSKEKKIQTNWDLNKVLKKYDDVQLSFNPIEEDIIKSNSIGVNYPIYLSDKIRNNVTLSNGDKKIEINKLDLQSVNFDEYSKNRFKGVNGNFIREKNEVILDEETINKLGINKNDLGQIKLNINFQEENNLINNEYNLTVIDYTKANNIDKKGHNYISVLLEKVIQNFVLSNINKWRVIKYNLDKSAYFKNNISIGKYSDETKLLKGRKPENYAEIVVSKKFLKDTNWLWNDENFLISKLDFNFKFKSVGYFESDEFDVLLSEKAFSFLQSNFFVNGYNVFLENNQNFRNSTKTIDDLIIETQKLLLIEKIKFANKTIQIVLLFANLALGCLFILLIIIITKMFVDSKKKETGIFKALKANWKQILLYHLSSIILILLLTLLLTFVSFYPTELILNSLSDLRDIIEIDIFSSLSNYLLLWITYSLFWIFIYILWLSKYFLSSTSKLLKN</sequence>
<evidence type="ECO:0000256" key="3">
    <source>
        <dbReference type="ARBA" id="ARBA00022840"/>
    </source>
</evidence>
<keyword evidence="4" id="KW-1133">Transmembrane helix</keyword>
<dbReference type="OrthoDB" id="389713at2"/>
<keyword evidence="6" id="KW-0378">Hydrolase</keyword>
<feature type="transmembrane region" description="Helical" evidence="4">
    <location>
        <begin position="698"/>
        <end position="721"/>
    </location>
</feature>
<gene>
    <name evidence="6" type="primary">tcyN</name>
    <name evidence="6" type="ORF">NCTC10179_00056</name>
</gene>
<dbReference type="EC" id="3.6.3.-" evidence="6"/>
<keyword evidence="4" id="KW-0812">Transmembrane</keyword>
<dbReference type="PROSITE" id="PS00211">
    <property type="entry name" value="ABC_TRANSPORTER_1"/>
    <property type="match status" value="1"/>
</dbReference>
<dbReference type="PROSITE" id="PS50893">
    <property type="entry name" value="ABC_TRANSPORTER_2"/>
    <property type="match status" value="1"/>
</dbReference>
<dbReference type="GO" id="GO:0005524">
    <property type="term" value="F:ATP binding"/>
    <property type="evidence" value="ECO:0007669"/>
    <property type="project" value="UniProtKB-KW"/>
</dbReference>
<dbReference type="InterPro" id="IPR027417">
    <property type="entry name" value="P-loop_NTPase"/>
</dbReference>
<keyword evidence="3" id="KW-0067">ATP-binding</keyword>
<feature type="transmembrane region" description="Helical" evidence="4">
    <location>
        <begin position="647"/>
        <end position="670"/>
    </location>
</feature>
<accession>A0A449B5L9</accession>
<dbReference type="InterPro" id="IPR050093">
    <property type="entry name" value="ABC_SmlMolc_Importer"/>
</dbReference>
<dbReference type="Gene3D" id="3.40.50.300">
    <property type="entry name" value="P-loop containing nucleotide triphosphate hydrolases"/>
    <property type="match status" value="1"/>
</dbReference>
<dbReference type="GO" id="GO:0016887">
    <property type="term" value="F:ATP hydrolysis activity"/>
    <property type="evidence" value="ECO:0007669"/>
    <property type="project" value="InterPro"/>
</dbReference>
<evidence type="ECO:0000256" key="2">
    <source>
        <dbReference type="ARBA" id="ARBA00022741"/>
    </source>
</evidence>
<feature type="transmembrane region" description="Helical" evidence="4">
    <location>
        <begin position="252"/>
        <end position="276"/>
    </location>
</feature>
<dbReference type="AlphaFoldDB" id="A0A449B5L9"/>
<name>A0A449B5L9_9BACT</name>
<dbReference type="EMBL" id="LR215039">
    <property type="protein sequence ID" value="VEU75900.1"/>
    <property type="molecule type" value="Genomic_DNA"/>
</dbReference>
<keyword evidence="2" id="KW-0547">Nucleotide-binding</keyword>
<organism evidence="6 7">
    <name type="scientific">Mycoplasmopsis columboralis</name>
    <dbReference type="NCBI Taxonomy" id="171282"/>
    <lineage>
        <taxon>Bacteria</taxon>
        <taxon>Bacillati</taxon>
        <taxon>Mycoplasmatota</taxon>
        <taxon>Mycoplasmoidales</taxon>
        <taxon>Metamycoplasmataceae</taxon>
        <taxon>Mycoplasmopsis</taxon>
    </lineage>
</organism>
<dbReference type="InterPro" id="IPR017871">
    <property type="entry name" value="ABC_transporter-like_CS"/>
</dbReference>
<evidence type="ECO:0000259" key="5">
    <source>
        <dbReference type="PROSITE" id="PS50893"/>
    </source>
</evidence>
<feature type="domain" description="ABC transporter" evidence="5">
    <location>
        <begin position="2"/>
        <end position="230"/>
    </location>
</feature>
<dbReference type="InterPro" id="IPR003593">
    <property type="entry name" value="AAA+_ATPase"/>
</dbReference>
<evidence type="ECO:0000313" key="7">
    <source>
        <dbReference type="Proteomes" id="UP000289497"/>
    </source>
</evidence>
<dbReference type="SMART" id="SM00382">
    <property type="entry name" value="AAA"/>
    <property type="match status" value="1"/>
</dbReference>
<dbReference type="Proteomes" id="UP000289497">
    <property type="component" value="Chromosome"/>
</dbReference>
<evidence type="ECO:0000256" key="1">
    <source>
        <dbReference type="ARBA" id="ARBA00022448"/>
    </source>
</evidence>